<dbReference type="GO" id="GO:0005509">
    <property type="term" value="F:calcium ion binding"/>
    <property type="evidence" value="ECO:0007669"/>
    <property type="project" value="InterPro"/>
</dbReference>
<dbReference type="PANTHER" id="PTHR10336:SF36">
    <property type="entry name" value="1-PHOSPHATIDYLINOSITOL 4,5-BISPHOSPHATE PHOSPHODIESTERASE BETA-4"/>
    <property type="match status" value="1"/>
</dbReference>
<dbReference type="InterPro" id="IPR011992">
    <property type="entry name" value="EF-hand-dom_pair"/>
</dbReference>
<dbReference type="SMART" id="SM00149">
    <property type="entry name" value="PLCYc"/>
    <property type="match status" value="1"/>
</dbReference>
<evidence type="ECO:0000256" key="3">
    <source>
        <dbReference type="ARBA" id="ARBA00022963"/>
    </source>
</evidence>
<dbReference type="PROSITE" id="PS50004">
    <property type="entry name" value="C2"/>
    <property type="match status" value="1"/>
</dbReference>
<comment type="caution">
    <text evidence="11">The sequence shown here is derived from an EMBL/GenBank/DDBJ whole genome shotgun (WGS) entry which is preliminary data.</text>
</comment>
<keyword evidence="5" id="KW-0807">Transducer</keyword>
<dbReference type="EC" id="3.1.4.11" evidence="1 6"/>
<keyword evidence="3 6" id="KW-0442">Lipid degradation</keyword>
<accession>A0A4S4LAW3</accession>
<feature type="domain" description="C2" evidence="8">
    <location>
        <begin position="972"/>
        <end position="1133"/>
    </location>
</feature>
<dbReference type="SMART" id="SM00148">
    <property type="entry name" value="PLCXc"/>
    <property type="match status" value="1"/>
</dbReference>
<dbReference type="GO" id="GO:0051209">
    <property type="term" value="P:release of sequestered calcium ion into cytosol"/>
    <property type="evidence" value="ECO:0007669"/>
    <property type="project" value="TreeGrafter"/>
</dbReference>
<dbReference type="GO" id="GO:0004435">
    <property type="term" value="F:phosphatidylinositol-4,5-bisphosphate phospholipase C activity"/>
    <property type="evidence" value="ECO:0007669"/>
    <property type="project" value="UniProtKB-EC"/>
</dbReference>
<reference evidence="11 12" key="1">
    <citation type="submission" date="2019-02" db="EMBL/GenBank/DDBJ databases">
        <title>Genome sequencing of the rare red list fungi Phellinidium pouzarii.</title>
        <authorList>
            <person name="Buettner E."/>
            <person name="Kellner H."/>
        </authorList>
    </citation>
    <scope>NUCLEOTIDE SEQUENCE [LARGE SCALE GENOMIC DNA]</scope>
    <source>
        <strain evidence="11 12">DSM 108285</strain>
    </source>
</reference>
<gene>
    <name evidence="11" type="ORF">EW145_g2843</name>
</gene>
<evidence type="ECO:0000256" key="2">
    <source>
        <dbReference type="ARBA" id="ARBA00022801"/>
    </source>
</evidence>
<evidence type="ECO:0000256" key="5">
    <source>
        <dbReference type="ARBA" id="ARBA00023224"/>
    </source>
</evidence>
<dbReference type="PANTHER" id="PTHR10336">
    <property type="entry name" value="PHOSPHOINOSITIDE-SPECIFIC PHOSPHOLIPASE C FAMILY PROTEIN"/>
    <property type="match status" value="1"/>
</dbReference>
<dbReference type="InterPro" id="IPR011993">
    <property type="entry name" value="PH-like_dom_sf"/>
</dbReference>
<sequence length="1153" mass="128958">MRGAVDNADRACLFYTFLPTSLSGWISLPCNAGRSRAWRNAIKCTKLETIEASSYTKGCQSEEVEEQSNILIIYVESSKPFLWPSVIGLVSDAEAFVGPQSPSEPLGNDIQPSLKRAQGLLTAAGKPSTPALQSNNFGRSSSDCDSNDHRGRNRGLSESTSVLRRTLSGVKSGLLRRSATTGTAAKRGGKYRRSKSENLGKGARHLQLHQNTTSNVQSLSPDIGEADSTTDSESDFDTTMDSEDVKRKTITLRIDPDGGYILWDSRKSGTIPIENIKEIRSGADTRYYREQFHLSADYEARWLTIIYNVDGSWKILHAVAATPDVFTLWDHTLRALLAVRQELMSGLGHVEKRQMVWERRYWRGADEQRDDRLEFEEVKTLCRRLNISTSNEDLMRRFHEADTQKRGYLDFNDFRRFVKLLKDRPELKRLYRKLIGDYDTFNFGVFEKFMRTYQKSSLSREELEYIFRKYASSPQRSKVSSPIDFPPTPPPSSGSLSPFSQAECEAPKPSELQPEPVSSTDALNSSALTTPPSSGIDAEPPATSFESEAKERKTVFELTMSLDSFTTFLLSSDNSVFCDQHGKICQDMTRPLSEYYISSSHNTYLVGSQLVGVSTIEGYIRALLHNCRSVEIDIYDGEVEPVIYHGKTLTSKVPLRDICQAIAKYAFVASPYPVIISAEVHCSVTQQDLIASIMHEEFGSALVSAPVDGRPHITELPSPENLRGRVLIKAKNLRLMKNGGLKEKSISVDVESSTTDTSASDSEFVHDIRVELKHELSRARNNEAVREIREEFQKVRNVEPIAEIKEEFSKARSLYHRPISVTTSPPQLTATKSSSSSLSTEGPPISTTEVAHSKVKMSFALAALLVYTVGVKCRGFNKKETYAPEHLFSLSERTANKVVKQSMLDLIKHNRTHIVRIYPNGTRLNSSNFEPHKYWSAGAQLVAINWQTFDLGYMINHAMFQRNGGAGYVLKPPALRNANKGYLSKRTNHILDIKIISAQQLPRRKDSEGREIIDNNVVDPFVEVSIHVPDWGRSPISPDTPAVYAPGSTSTPSISSAARTTTVRTGVVKNNGFNPVWEESLQLAFDVVADMRDLVFVRFVVRDEGGSSETPLAVYCVPLGSMQLGYRHLPLHDAQLSQYLFSTLFVRVNVRDI</sequence>
<dbReference type="InterPro" id="IPR035892">
    <property type="entry name" value="C2_domain_sf"/>
</dbReference>
<dbReference type="Gene3D" id="2.30.29.30">
    <property type="entry name" value="Pleckstrin-homology domain (PH domain)/Phosphotyrosine-binding domain (PTB)"/>
    <property type="match status" value="1"/>
</dbReference>
<dbReference type="SMART" id="SM00239">
    <property type="entry name" value="C2"/>
    <property type="match status" value="1"/>
</dbReference>
<evidence type="ECO:0000256" key="4">
    <source>
        <dbReference type="ARBA" id="ARBA00023098"/>
    </source>
</evidence>
<dbReference type="InterPro" id="IPR000909">
    <property type="entry name" value="PLipase_C_PInositol-sp_X_dom"/>
</dbReference>
<keyword evidence="4 6" id="KW-0443">Lipid metabolism</keyword>
<protein>
    <recommendedName>
        <fullName evidence="1 6">Phosphoinositide phospholipase C</fullName>
        <ecNumber evidence="1 6">3.1.4.11</ecNumber>
    </recommendedName>
</protein>
<dbReference type="CDD" id="cd08598">
    <property type="entry name" value="PI-PLC1c_yeast"/>
    <property type="match status" value="1"/>
</dbReference>
<feature type="domain" description="EF-hand" evidence="10">
    <location>
        <begin position="389"/>
        <end position="424"/>
    </location>
</feature>
<dbReference type="EMBL" id="SGPK01000108">
    <property type="protein sequence ID" value="THH08231.1"/>
    <property type="molecule type" value="Genomic_DNA"/>
</dbReference>
<dbReference type="GO" id="GO:0016042">
    <property type="term" value="P:lipid catabolic process"/>
    <property type="evidence" value="ECO:0007669"/>
    <property type="project" value="UniProtKB-KW"/>
</dbReference>
<feature type="compositionally biased region" description="Polar residues" evidence="7">
    <location>
        <begin position="130"/>
        <end position="144"/>
    </location>
</feature>
<dbReference type="Gene3D" id="2.60.40.150">
    <property type="entry name" value="C2 domain"/>
    <property type="match status" value="1"/>
</dbReference>
<evidence type="ECO:0000256" key="1">
    <source>
        <dbReference type="ARBA" id="ARBA00012368"/>
    </source>
</evidence>
<feature type="compositionally biased region" description="Acidic residues" evidence="7">
    <location>
        <begin position="224"/>
        <end position="242"/>
    </location>
</feature>
<dbReference type="InterPro" id="IPR017946">
    <property type="entry name" value="PLC-like_Pdiesterase_TIM-brl"/>
</dbReference>
<dbReference type="CDD" id="cd13360">
    <property type="entry name" value="PH_PLC_fungal"/>
    <property type="match status" value="1"/>
</dbReference>
<dbReference type="Gene3D" id="3.20.20.190">
    <property type="entry name" value="Phosphatidylinositol (PI) phosphodiesterase"/>
    <property type="match status" value="1"/>
</dbReference>
<dbReference type="Pfam" id="PF00168">
    <property type="entry name" value="C2"/>
    <property type="match status" value="1"/>
</dbReference>
<evidence type="ECO:0000259" key="9">
    <source>
        <dbReference type="PROSITE" id="PS50008"/>
    </source>
</evidence>
<feature type="compositionally biased region" description="Polar residues" evidence="7">
    <location>
        <begin position="516"/>
        <end position="533"/>
    </location>
</feature>
<dbReference type="SUPFAM" id="SSF47473">
    <property type="entry name" value="EF-hand"/>
    <property type="match status" value="1"/>
</dbReference>
<dbReference type="PROSITE" id="PS50222">
    <property type="entry name" value="EF_HAND_2"/>
    <property type="match status" value="1"/>
</dbReference>
<name>A0A4S4LAW3_9AGAM</name>
<keyword evidence="12" id="KW-1185">Reference proteome</keyword>
<feature type="region of interest" description="Disordered" evidence="7">
    <location>
        <begin position="821"/>
        <end position="846"/>
    </location>
</feature>
<evidence type="ECO:0000313" key="11">
    <source>
        <dbReference type="EMBL" id="THH08231.1"/>
    </source>
</evidence>
<dbReference type="CDD" id="cd00275">
    <property type="entry name" value="C2_PLC_like"/>
    <property type="match status" value="1"/>
</dbReference>
<dbReference type="OrthoDB" id="269822at2759"/>
<dbReference type="Pfam" id="PF00388">
    <property type="entry name" value="PI-PLC-X"/>
    <property type="match status" value="1"/>
</dbReference>
<evidence type="ECO:0000259" key="8">
    <source>
        <dbReference type="PROSITE" id="PS50004"/>
    </source>
</evidence>
<feature type="region of interest" description="Disordered" evidence="7">
    <location>
        <begin position="476"/>
        <end position="547"/>
    </location>
</feature>
<keyword evidence="2 6" id="KW-0378">Hydrolase</keyword>
<feature type="region of interest" description="Disordered" evidence="7">
    <location>
        <begin position="125"/>
        <end position="242"/>
    </location>
</feature>
<dbReference type="AlphaFoldDB" id="A0A4S4LAW3"/>
<dbReference type="SUPFAM" id="SSF51695">
    <property type="entry name" value="PLC-like phosphodiesterases"/>
    <property type="match status" value="1"/>
</dbReference>
<evidence type="ECO:0000256" key="6">
    <source>
        <dbReference type="RuleBase" id="RU361133"/>
    </source>
</evidence>
<evidence type="ECO:0000259" key="10">
    <source>
        <dbReference type="PROSITE" id="PS50222"/>
    </source>
</evidence>
<dbReference type="PRINTS" id="PR00390">
    <property type="entry name" value="PHPHLIPASEC"/>
</dbReference>
<comment type="catalytic activity">
    <reaction evidence="6">
        <text>a 1,2-diacyl-sn-glycero-3-phospho-(1D-myo-inositol-4,5-bisphosphate) + H2O = 1D-myo-inositol 1,4,5-trisphosphate + a 1,2-diacyl-sn-glycerol + H(+)</text>
        <dbReference type="Rhea" id="RHEA:33179"/>
        <dbReference type="ChEBI" id="CHEBI:15377"/>
        <dbReference type="ChEBI" id="CHEBI:15378"/>
        <dbReference type="ChEBI" id="CHEBI:17815"/>
        <dbReference type="ChEBI" id="CHEBI:58456"/>
        <dbReference type="ChEBI" id="CHEBI:203600"/>
        <dbReference type="EC" id="3.1.4.11"/>
    </reaction>
</comment>
<dbReference type="PROSITE" id="PS50007">
    <property type="entry name" value="PIPLC_X_DOMAIN"/>
    <property type="match status" value="1"/>
</dbReference>
<dbReference type="SUPFAM" id="SSF50729">
    <property type="entry name" value="PH domain-like"/>
    <property type="match status" value="1"/>
</dbReference>
<dbReference type="InterPro" id="IPR001711">
    <property type="entry name" value="PLipase_C_Pinositol-sp_Y"/>
</dbReference>
<dbReference type="SUPFAM" id="SSF49562">
    <property type="entry name" value="C2 domain (Calcium/lipid-binding domain, CaLB)"/>
    <property type="match status" value="1"/>
</dbReference>
<dbReference type="InterPro" id="IPR000008">
    <property type="entry name" value="C2_dom"/>
</dbReference>
<dbReference type="InterPro" id="IPR037755">
    <property type="entry name" value="Plc1_PH"/>
</dbReference>
<feature type="compositionally biased region" description="Polar residues" evidence="7">
    <location>
        <begin position="821"/>
        <end position="832"/>
    </location>
</feature>
<organism evidence="11 12">
    <name type="scientific">Phellinidium pouzarii</name>
    <dbReference type="NCBI Taxonomy" id="167371"/>
    <lineage>
        <taxon>Eukaryota</taxon>
        <taxon>Fungi</taxon>
        <taxon>Dikarya</taxon>
        <taxon>Basidiomycota</taxon>
        <taxon>Agaricomycotina</taxon>
        <taxon>Agaricomycetes</taxon>
        <taxon>Hymenochaetales</taxon>
        <taxon>Hymenochaetaceae</taxon>
        <taxon>Phellinidium</taxon>
    </lineage>
</organism>
<feature type="compositionally biased region" description="Polar residues" evidence="7">
    <location>
        <begin position="208"/>
        <end position="220"/>
    </location>
</feature>
<dbReference type="InterPro" id="IPR002048">
    <property type="entry name" value="EF_hand_dom"/>
</dbReference>
<dbReference type="GO" id="GO:0048015">
    <property type="term" value="P:phosphatidylinositol-mediated signaling"/>
    <property type="evidence" value="ECO:0007669"/>
    <property type="project" value="TreeGrafter"/>
</dbReference>
<feature type="domain" description="PI-PLC Y-box" evidence="9">
    <location>
        <begin position="861"/>
        <end position="976"/>
    </location>
</feature>
<dbReference type="Pfam" id="PF00387">
    <property type="entry name" value="PI-PLC-Y"/>
    <property type="match status" value="1"/>
</dbReference>
<dbReference type="Proteomes" id="UP000308199">
    <property type="component" value="Unassembled WGS sequence"/>
</dbReference>
<dbReference type="Gene3D" id="1.10.238.10">
    <property type="entry name" value="EF-hand"/>
    <property type="match status" value="1"/>
</dbReference>
<dbReference type="PROSITE" id="PS50008">
    <property type="entry name" value="PIPLC_Y_DOMAIN"/>
    <property type="match status" value="1"/>
</dbReference>
<evidence type="ECO:0000256" key="7">
    <source>
        <dbReference type="SAM" id="MobiDB-lite"/>
    </source>
</evidence>
<proteinExistence type="predicted"/>
<dbReference type="InterPro" id="IPR001192">
    <property type="entry name" value="PI-PLC_fam"/>
</dbReference>
<evidence type="ECO:0000313" key="12">
    <source>
        <dbReference type="Proteomes" id="UP000308199"/>
    </source>
</evidence>